<dbReference type="InterPro" id="IPR019557">
    <property type="entry name" value="AminoTfrase-like_pln_mobile"/>
</dbReference>
<feature type="domain" description="Aminotransferase-like plant mobile" evidence="1">
    <location>
        <begin position="87"/>
        <end position="149"/>
    </location>
</feature>
<accession>A0A2I0VDZ7</accession>
<protein>
    <recommendedName>
        <fullName evidence="1">Aminotransferase-like plant mobile domain-containing protein</fullName>
    </recommendedName>
</protein>
<evidence type="ECO:0000259" key="1">
    <source>
        <dbReference type="Pfam" id="PF10536"/>
    </source>
</evidence>
<dbReference type="Proteomes" id="UP000233837">
    <property type="component" value="Unassembled WGS sequence"/>
</dbReference>
<organism evidence="2 3">
    <name type="scientific">Dendrobium catenatum</name>
    <dbReference type="NCBI Taxonomy" id="906689"/>
    <lineage>
        <taxon>Eukaryota</taxon>
        <taxon>Viridiplantae</taxon>
        <taxon>Streptophyta</taxon>
        <taxon>Embryophyta</taxon>
        <taxon>Tracheophyta</taxon>
        <taxon>Spermatophyta</taxon>
        <taxon>Magnoliopsida</taxon>
        <taxon>Liliopsida</taxon>
        <taxon>Asparagales</taxon>
        <taxon>Orchidaceae</taxon>
        <taxon>Epidendroideae</taxon>
        <taxon>Malaxideae</taxon>
        <taxon>Dendrobiinae</taxon>
        <taxon>Dendrobium</taxon>
    </lineage>
</organism>
<sequence length="272" mass="30170">MLQGRDTFHSFFTRFPLLPECSEDSVEFADPDRWVTSLRLQCGEYHPLESSIAQRGTPLSEETAEPVSTSGHTFPGLPGVHEDLFLVGFLATWLCTFVFPLRAGSVRCSILLAASQLAQGQRLALAPATLARIYRSLRTASEAASLELRDLTLPWQYLYGWIHLHVLGAFTCLECPPYFAERGFPTFSCLRLLLLLSQRGSASFSLPHTWLLTGFPWFTSRMWLVYRPGQLLLTRLTTGGGVLDSGGDRVYLLLSTSSAYAQGGCVTVRVTL</sequence>
<evidence type="ECO:0000313" key="2">
    <source>
        <dbReference type="EMBL" id="PKU61639.1"/>
    </source>
</evidence>
<gene>
    <name evidence="2" type="ORF">MA16_Dca027822</name>
</gene>
<reference evidence="2 3" key="2">
    <citation type="journal article" date="2017" name="Nature">
        <title>The Apostasia genome and the evolution of orchids.</title>
        <authorList>
            <person name="Zhang G.Q."/>
            <person name="Liu K.W."/>
            <person name="Li Z."/>
            <person name="Lohaus R."/>
            <person name="Hsiao Y.Y."/>
            <person name="Niu S.C."/>
            <person name="Wang J.Y."/>
            <person name="Lin Y.C."/>
            <person name="Xu Q."/>
            <person name="Chen L.J."/>
            <person name="Yoshida K."/>
            <person name="Fujiwara S."/>
            <person name="Wang Z.W."/>
            <person name="Zhang Y.Q."/>
            <person name="Mitsuda N."/>
            <person name="Wang M."/>
            <person name="Liu G.H."/>
            <person name="Pecoraro L."/>
            <person name="Huang H.X."/>
            <person name="Xiao X.J."/>
            <person name="Lin M."/>
            <person name="Wu X.Y."/>
            <person name="Wu W.L."/>
            <person name="Chen Y.Y."/>
            <person name="Chang S.B."/>
            <person name="Sakamoto S."/>
            <person name="Ohme-Takagi M."/>
            <person name="Yagi M."/>
            <person name="Zeng S.J."/>
            <person name="Shen C.Y."/>
            <person name="Yeh C.M."/>
            <person name="Luo Y.B."/>
            <person name="Tsai W.C."/>
            <person name="Van de Peer Y."/>
            <person name="Liu Z.J."/>
        </authorList>
    </citation>
    <scope>NUCLEOTIDE SEQUENCE [LARGE SCALE GENOMIC DNA]</scope>
    <source>
        <tissue evidence="2">The whole plant</tissue>
    </source>
</reference>
<name>A0A2I0VDZ7_9ASPA</name>
<reference evidence="2 3" key="1">
    <citation type="journal article" date="2016" name="Sci. Rep.">
        <title>The Dendrobium catenatum Lindl. genome sequence provides insights into polysaccharide synthase, floral development and adaptive evolution.</title>
        <authorList>
            <person name="Zhang G.Q."/>
            <person name="Xu Q."/>
            <person name="Bian C."/>
            <person name="Tsai W.C."/>
            <person name="Yeh C.M."/>
            <person name="Liu K.W."/>
            <person name="Yoshida K."/>
            <person name="Zhang L.S."/>
            <person name="Chang S.B."/>
            <person name="Chen F."/>
            <person name="Shi Y."/>
            <person name="Su Y.Y."/>
            <person name="Zhang Y.Q."/>
            <person name="Chen L.J."/>
            <person name="Yin Y."/>
            <person name="Lin M."/>
            <person name="Huang H."/>
            <person name="Deng H."/>
            <person name="Wang Z.W."/>
            <person name="Zhu S.L."/>
            <person name="Zhao X."/>
            <person name="Deng C."/>
            <person name="Niu S.C."/>
            <person name="Huang J."/>
            <person name="Wang M."/>
            <person name="Liu G.H."/>
            <person name="Yang H.J."/>
            <person name="Xiao X.J."/>
            <person name="Hsiao Y.Y."/>
            <person name="Wu W.L."/>
            <person name="Chen Y.Y."/>
            <person name="Mitsuda N."/>
            <person name="Ohme-Takagi M."/>
            <person name="Luo Y.B."/>
            <person name="Van de Peer Y."/>
            <person name="Liu Z.J."/>
        </authorList>
    </citation>
    <scope>NUCLEOTIDE SEQUENCE [LARGE SCALE GENOMIC DNA]</scope>
    <source>
        <tissue evidence="2">The whole plant</tissue>
    </source>
</reference>
<evidence type="ECO:0000313" key="3">
    <source>
        <dbReference type="Proteomes" id="UP000233837"/>
    </source>
</evidence>
<dbReference type="AlphaFoldDB" id="A0A2I0VDZ7"/>
<dbReference type="Pfam" id="PF10536">
    <property type="entry name" value="PMD"/>
    <property type="match status" value="1"/>
</dbReference>
<dbReference type="EMBL" id="KZ504635">
    <property type="protein sequence ID" value="PKU61639.1"/>
    <property type="molecule type" value="Genomic_DNA"/>
</dbReference>
<keyword evidence="3" id="KW-1185">Reference proteome</keyword>
<proteinExistence type="predicted"/>